<evidence type="ECO:0000313" key="2">
    <source>
        <dbReference type="Proteomes" id="UP000000346"/>
    </source>
</evidence>
<dbReference type="Gene3D" id="3.90.650.10">
    <property type="entry name" value="PurM-like C-terminal domain"/>
    <property type="match status" value="1"/>
</dbReference>
<dbReference type="InterPro" id="IPR036676">
    <property type="entry name" value="PurM-like_C_sf"/>
</dbReference>
<accession>D9Q1L0</accession>
<gene>
    <name evidence="1" type="ordered locus">ASAC_0792</name>
</gene>
<dbReference type="GeneID" id="9499027"/>
<proteinExistence type="predicted"/>
<reference evidence="1 2" key="1">
    <citation type="journal article" date="2010" name="Appl. Environ. Microbiol.">
        <title>The genome sequence of the crenarchaeon Acidilobus saccharovorans supports a new order, Acidilobales, and suggests an important ecological role in terrestrial acidic hot springs.</title>
        <authorList>
            <person name="Mardanov A.V."/>
            <person name="Svetlitchnyi V.A."/>
            <person name="Beletsky A.V."/>
            <person name="Prokofeva M.I."/>
            <person name="Bonch-Osmolovskaya E.A."/>
            <person name="Ravin N.V."/>
            <person name="Skryabin K.G."/>
        </authorList>
    </citation>
    <scope>NUCLEOTIDE SEQUENCE [LARGE SCALE GENOMIC DNA]</scope>
    <source>
        <strain evidence="2">DSM 16705 / JCM 18335 / VKM B-2471 / 345-15</strain>
    </source>
</reference>
<dbReference type="RefSeq" id="WP_013266710.1">
    <property type="nucleotide sequence ID" value="NC_014374.1"/>
</dbReference>
<protein>
    <submittedName>
        <fullName evidence="1">Selenophosphate synthase-like protein</fullName>
    </submittedName>
</protein>
<dbReference type="eggNOG" id="arCOG00643">
    <property type="taxonomic scope" value="Archaea"/>
</dbReference>
<evidence type="ECO:0000313" key="1">
    <source>
        <dbReference type="EMBL" id="ADL19198.1"/>
    </source>
</evidence>
<dbReference type="NCBIfam" id="NF038049">
    <property type="entry name" value="SelD_rel_HyperS"/>
    <property type="match status" value="1"/>
</dbReference>
<dbReference type="STRING" id="666510.ASAC_0792"/>
<dbReference type="EMBL" id="CP001742">
    <property type="protein sequence ID" value="ADL19198.1"/>
    <property type="molecule type" value="Genomic_DNA"/>
</dbReference>
<dbReference type="AlphaFoldDB" id="D9Q1L0"/>
<dbReference type="InParanoid" id="D9Q1L0"/>
<dbReference type="Proteomes" id="UP000000346">
    <property type="component" value="Chromosome"/>
</dbReference>
<dbReference type="HOGENOM" id="CLU_574416_0_0_2"/>
<dbReference type="OrthoDB" id="6643at2157"/>
<sequence>MVSEEVKERLRRVRQMAAHYRSLGADPMSLAAGCSVKVDLLRVVYPAMKSLRSRLGESIEIAEREDADVFVGDHNDLEVVRAVSPLGTEFEPSRRLSRPARAAVLIQAYQLNAESPEKFAASVEPAYRSLAKCAPRIRIGKGHSIVTPFREDEFILADLVSSGKGDEFIAINNDTMHIIDPTQDPLDIRQVSGALSNALNDLFVIGVHRGLMIAPVINAPSQDLKERLIENAREFSKSIGAEVLDVPGPGRGRLLMGATVMGYSDRQPPQFHDRVRPGMKVIATRPLGELAPITTYLTAAIDESVVDELEAEGISFDELERLKEQAVNIISSPNRAAAEVIEKYLPAFGEEYSPDEHIAATTDVTGPGIYVVKELADLSRTTIRIDQFPLLFPEIARFATEHFIMPNATAGTNGGFIIIAPEQVADDIVRDLRSRGYSPSIIGEVVAKGTPKVIAPRDISYYIYDEAILSELGAGGA</sequence>
<dbReference type="KEGG" id="asc:ASAC_0792"/>
<organism evidence="1 2">
    <name type="scientific">Acidilobus saccharovorans (strain DSM 16705 / JCM 18335 / VKM B-2471 / 345-15)</name>
    <dbReference type="NCBI Taxonomy" id="666510"/>
    <lineage>
        <taxon>Archaea</taxon>
        <taxon>Thermoproteota</taxon>
        <taxon>Thermoprotei</taxon>
        <taxon>Acidilobales</taxon>
        <taxon>Acidilobaceae</taxon>
        <taxon>Acidilobus</taxon>
    </lineage>
</organism>
<keyword evidence="2" id="KW-1185">Reference proteome</keyword>
<name>D9Q1L0_ACIS3</name>
<dbReference type="SUPFAM" id="SSF56042">
    <property type="entry name" value="PurM C-terminal domain-like"/>
    <property type="match status" value="1"/>
</dbReference>